<gene>
    <name evidence="1" type="ORF">MES4922_40382</name>
</gene>
<evidence type="ECO:0000313" key="1">
    <source>
        <dbReference type="EMBL" id="CAH2405691.1"/>
    </source>
</evidence>
<keyword evidence="2" id="KW-1185">Reference proteome</keyword>
<organism evidence="1 2">
    <name type="scientific">Mesorhizobium ventifaucium</name>
    <dbReference type="NCBI Taxonomy" id="666020"/>
    <lineage>
        <taxon>Bacteria</taxon>
        <taxon>Pseudomonadati</taxon>
        <taxon>Pseudomonadota</taxon>
        <taxon>Alphaproteobacteria</taxon>
        <taxon>Hyphomicrobiales</taxon>
        <taxon>Phyllobacteriaceae</taxon>
        <taxon>Mesorhizobium</taxon>
    </lineage>
</organism>
<proteinExistence type="predicted"/>
<comment type="caution">
    <text evidence="1">The sequence shown here is derived from an EMBL/GenBank/DDBJ whole genome shotgun (WGS) entry which is preliminary data.</text>
</comment>
<reference evidence="1" key="1">
    <citation type="submission" date="2022-03" db="EMBL/GenBank/DDBJ databases">
        <authorList>
            <person name="Brunel B."/>
        </authorList>
    </citation>
    <scope>NUCLEOTIDE SEQUENCE</scope>
    <source>
        <strain evidence="1">STM4922sample</strain>
    </source>
</reference>
<name>A0ABM9E936_9HYPH</name>
<sequence length="45" mass="5126">MAEYAIKKSYWRARGDVRIGESVKEPAGWDLTFGCDAPMGRNVRH</sequence>
<dbReference type="EMBL" id="CAKXZS010000034">
    <property type="protein sequence ID" value="CAH2405691.1"/>
    <property type="molecule type" value="Genomic_DNA"/>
</dbReference>
<protein>
    <submittedName>
        <fullName evidence="1">Uncharacterized protein</fullName>
    </submittedName>
</protein>
<dbReference type="Proteomes" id="UP001152604">
    <property type="component" value="Unassembled WGS sequence"/>
</dbReference>
<accession>A0ABM9E936</accession>
<evidence type="ECO:0000313" key="2">
    <source>
        <dbReference type="Proteomes" id="UP001152604"/>
    </source>
</evidence>